<keyword evidence="2" id="KW-1185">Reference proteome</keyword>
<accession>A0ABM8GVM3</accession>
<geneLocation type="plasmid" evidence="1 2">
    <name>pNBRC108728a</name>
</geneLocation>
<reference evidence="2" key="1">
    <citation type="journal article" date="2019" name="Int. J. Syst. Evol. Microbiol.">
        <title>The Global Catalogue of Microorganisms (GCM) 10K type strain sequencing project: providing services to taxonomists for standard genome sequencing and annotation.</title>
        <authorList>
            <consortium name="The Broad Institute Genomics Platform"/>
            <consortium name="The Broad Institute Genome Sequencing Center for Infectious Disease"/>
            <person name="Wu L."/>
            <person name="Ma J."/>
        </authorList>
    </citation>
    <scope>NUCLEOTIDE SEQUENCE [LARGE SCALE GENOMIC DNA]</scope>
    <source>
        <strain evidence="2">NBRC 108728</strain>
    </source>
</reference>
<dbReference type="RefSeq" id="WP_286347374.1">
    <property type="nucleotide sequence ID" value="NZ_AP027733.1"/>
</dbReference>
<dbReference type="Proteomes" id="UP001321486">
    <property type="component" value="Plasmid pNBRC108728a"/>
</dbReference>
<name>A0ABM8GVM3_9MICO</name>
<gene>
    <name evidence="1" type="ORF">GCM10025867_47680</name>
</gene>
<keyword evidence="1" id="KW-0614">Plasmid</keyword>
<organism evidence="1 2">
    <name type="scientific">Frondihabitans sucicola</name>
    <dbReference type="NCBI Taxonomy" id="1268041"/>
    <lineage>
        <taxon>Bacteria</taxon>
        <taxon>Bacillati</taxon>
        <taxon>Actinomycetota</taxon>
        <taxon>Actinomycetes</taxon>
        <taxon>Micrococcales</taxon>
        <taxon>Microbacteriaceae</taxon>
        <taxon>Frondihabitans</taxon>
    </lineage>
</organism>
<evidence type="ECO:0000313" key="1">
    <source>
        <dbReference type="EMBL" id="BDZ52527.1"/>
    </source>
</evidence>
<sequence length="190" mass="21032">MSHPSDATRDIEYVVEPIQTDAVQVQPGFFGMKTMAPDRPISAPATPVTPKTADGLDTQMIIGRWSSWMHEKTGIIVPSGTRARLGKQVRTLIMDRYDSHVIIWALSIWSLKAAEVGPTKFPPEQLGGLAWKFAMDASDIAKRWRADMTDAVRNISARTGVSTGLETKTEIRQQTTANALDELRARKAKQ</sequence>
<proteinExistence type="predicted"/>
<protein>
    <submittedName>
        <fullName evidence="1">Uncharacterized protein</fullName>
    </submittedName>
</protein>
<dbReference type="EMBL" id="AP027733">
    <property type="protein sequence ID" value="BDZ52527.1"/>
    <property type="molecule type" value="Genomic_DNA"/>
</dbReference>
<evidence type="ECO:0000313" key="2">
    <source>
        <dbReference type="Proteomes" id="UP001321486"/>
    </source>
</evidence>